<dbReference type="InterPro" id="IPR032812">
    <property type="entry name" value="SbsA_Ig"/>
</dbReference>
<feature type="domain" description="SbsA Ig-like" evidence="2">
    <location>
        <begin position="814"/>
        <end position="918"/>
    </location>
</feature>
<keyword evidence="1" id="KW-0732">Signal</keyword>
<dbReference type="Pfam" id="PF13946">
    <property type="entry name" value="DUF4214"/>
    <property type="match status" value="1"/>
</dbReference>
<feature type="domain" description="DUF4214" evidence="3">
    <location>
        <begin position="1042"/>
        <end position="1109"/>
    </location>
</feature>
<protein>
    <submittedName>
        <fullName evidence="4">DUF4214 domain-containing protein</fullName>
    </submittedName>
    <submittedName>
        <fullName evidence="5">Methionine-rich copper-binding protein CopC</fullName>
    </submittedName>
</protein>
<dbReference type="Proteomes" id="UP001155901">
    <property type="component" value="Unassembled WGS sequence"/>
</dbReference>
<comment type="caution">
    <text evidence="4">The sequence shown here is derived from an EMBL/GenBank/DDBJ whole genome shotgun (WGS) entry which is preliminary data.</text>
</comment>
<evidence type="ECO:0000313" key="4">
    <source>
        <dbReference type="EMBL" id="MBV6325221.1"/>
    </source>
</evidence>
<dbReference type="EMBL" id="JAHTGR010000027">
    <property type="protein sequence ID" value="MBV6325221.1"/>
    <property type="molecule type" value="Genomic_DNA"/>
</dbReference>
<evidence type="ECO:0000313" key="5">
    <source>
        <dbReference type="EMBL" id="MCP2012435.1"/>
    </source>
</evidence>
<evidence type="ECO:0000259" key="2">
    <source>
        <dbReference type="Pfam" id="PF13205"/>
    </source>
</evidence>
<gene>
    <name evidence="4" type="ORF">KVP70_30325</name>
    <name evidence="5" type="ORF">L1274_006199</name>
</gene>
<dbReference type="Proteomes" id="UP001162889">
    <property type="component" value="Unassembled WGS sequence"/>
</dbReference>
<reference evidence="5" key="2">
    <citation type="submission" date="2022-03" db="EMBL/GenBank/DDBJ databases">
        <title>Genome Encyclopedia of Bacteria and Archaea VI: Functional Genomics of Type Strains.</title>
        <authorList>
            <person name="Whitman W."/>
        </authorList>
    </citation>
    <scope>NUCLEOTIDE SEQUENCE</scope>
    <source>
        <strain evidence="5">HSC-15S17</strain>
    </source>
</reference>
<evidence type="ECO:0000313" key="7">
    <source>
        <dbReference type="Proteomes" id="UP001162889"/>
    </source>
</evidence>
<dbReference type="RefSeq" id="WP_217946106.1">
    <property type="nucleotide sequence ID" value="NZ_JAHTGR010000027.1"/>
</dbReference>
<accession>A0AA41HJB9</accession>
<reference evidence="4" key="1">
    <citation type="submission" date="2021-07" db="EMBL/GenBank/DDBJ databases">
        <title>Characterization of violacein-producing bacteria and related species.</title>
        <authorList>
            <person name="Wilson H.S."/>
            <person name="De Leon M.E."/>
        </authorList>
    </citation>
    <scope>NUCLEOTIDE SEQUENCE</scope>
    <source>
        <strain evidence="4">HSC-15S17</strain>
    </source>
</reference>
<evidence type="ECO:0000259" key="3">
    <source>
        <dbReference type="Pfam" id="PF13946"/>
    </source>
</evidence>
<evidence type="ECO:0000256" key="1">
    <source>
        <dbReference type="ARBA" id="ARBA00022729"/>
    </source>
</evidence>
<evidence type="ECO:0000313" key="6">
    <source>
        <dbReference type="Proteomes" id="UP001155901"/>
    </source>
</evidence>
<dbReference type="EMBL" id="JALJZU010000019">
    <property type="protein sequence ID" value="MCP2012435.1"/>
    <property type="molecule type" value="Genomic_DNA"/>
</dbReference>
<name>A0AA41HJB9_9BURK</name>
<keyword evidence="7" id="KW-1185">Reference proteome</keyword>
<proteinExistence type="predicted"/>
<dbReference type="Pfam" id="PF13205">
    <property type="entry name" value="Big_5"/>
    <property type="match status" value="1"/>
</dbReference>
<dbReference type="AlphaFoldDB" id="A0AA41HJB9"/>
<dbReference type="InterPro" id="IPR025282">
    <property type="entry name" value="DUF4214"/>
</dbReference>
<organism evidence="4 6">
    <name type="scientific">Duganella violaceipulchra</name>
    <dbReference type="NCBI Taxonomy" id="2849652"/>
    <lineage>
        <taxon>Bacteria</taxon>
        <taxon>Pseudomonadati</taxon>
        <taxon>Pseudomonadota</taxon>
        <taxon>Betaproteobacteria</taxon>
        <taxon>Burkholderiales</taxon>
        <taxon>Oxalobacteraceae</taxon>
        <taxon>Telluria group</taxon>
        <taxon>Duganella</taxon>
    </lineage>
</organism>
<sequence>MSDDFSSDINTTGRLVVGKGATGVFETTGDSDWFRMALTAGTSYVLSLDGAPQGAGTLASLSNTTLTVMGPTGQWMYYAYGNGNFGPALNFTPAASGDYYLAASAGYNGIGSYTVKVAPPAADDFAADTSTAGFFFGSTITGVFERPGDADWFKFHAVAGQIIAFSAGAGAVPADTAIYDGSGHYFGSVGSTPFRVATGGDYYLAVSGNSYIGRYTQSMRLLSDDFTVDAPGKLSEGAQRSGSLEFNGDTDPFTITTVAGQIYTVTLNTQASEGRTVYLNLYDGNGQYAGAGSQMANNETVVRFQADKSGTYTVRAESYATLSTALQYTVKLGVAASDDYGNTRADAGLLALGATLHGKVQAPNDVDLFKTELAAGVTYTFSMAADGTIPSYSQALALQDGAGNTVASARYGSDTSFSYTPTKGGSFYLQASGYTGAAYTVTAGLTVDDFGATADSAGRLVVGTPANGELEAGGGDRDWFAVTLDADTLYWFTLKGQKEGAGTLNGGYGVAFNLLDATGKLLMKSDTSYTATTGTLPFTPTVKGTYYLEVAAPQSSGTYQVAAQLGQKDDYGNDAAHAGTLEPGTAASGKLELTSDSDVFKVHLIAGQTYALELAPTDGGGSSWSNYTTLYMKDSADNYVPLRYQYASDGKIHKLFEPAQSADYYLTVGTSTSSGVAGGYKLSATDLGRDDFSATPATLGALSPGVPLTGTIGVEDDHDWIKVHLDAGRTYVFDLHGKLSGGGTLDAGTDYYSAMALVNNYGGAYAYASTSAASGNEPRLTYVAGLSGDYYLDVHGGTGRTGTYTVEETLVSGDVTAPLLASSTVAAGAVDVALAPRFTLNFNETIVLGAGITLTDAAGVAVTGNGEPLASVSGHALVINPHQNLVPGMTYTLNLPDGSVLDLAGNHYAGATSYSFTTVKPVAAGTDGNDYLLGKGTGASLNGGAGLDTVYYTQKQYELSIVRNTDGSVSVTDYWAAKGADTLTGVERLMFSDHAVALDLDGAGGQTYRMYQSAFNRVPDSGGAGFWINLLDHGVSLRTMSQAFIDSPEFRSMYGAAPTDQQFVTSLYNNVLHRAPDAGGNSFWLNTLHDGVSRADVLIGFSESAENQGAIAKIIGAGFSYTPVG</sequence>